<sequence length="812" mass="90605">MFSSVFDDNPFAEEFEGESPMRDGRLSAAGVEKRERDTEGLVEGEPPLKMSCQEVAPDDGREADAEVAAPYIGYLLEDAEEGNEENEGTDDNYIAFLCRVAEMEAALRQSARVHQFRMTLATQEKDALHRSIVTLRRSLLESQESRQKASQGAAKAGGAEKAAESQEEKESPVDLAALLKFCDTVTRAKRLSTHLHLLQGLEKCRDHVTGEHRTASVASGSWMPTPSLTEVDTSFRQPCHAEMQKFEDLRGAMEKAQGRFDAPVARVMIALQNEIQQLCAKSDALSEVKASLESQAKALMVRWNEHVLWGTERSLLVAEEKMRSHLLASHPPFSEQQLFLQQKQLQKRLHRTELALATLLAAITGTHLKSMTPAALQATLSRQQELESLRDRLSREVFYLRKLLRDKLVTSSRLVCDPSLAAHTTATAEEGKTVLLQHFCASLAGRLAELTEGIVSELLEGSTACATSAEQEERLFFYETKAGTLHASIVAFLTENVRLQQEIKDAALIKLMATPDSNAVMLLAERFQTLLHCKRNLGHGEEEEEEGLGNVRKCENEENEEDLDEQKLLVDIFMESTAGLLKVLNAHLQRVTELFRCEKHGFREAAFLLRMIVAADRLLLGKVGVPPAAGFTYDIVEEMEEAHVCFKPPKNILQQLPSLDTLQAIFESHSRRHAAKLLTQYRDAERTRKELQDDVEWCRQQPPQNVGADLRGAQKELQNLKTALLAAVTREKEVASLEIELVKSREKLAEVRLEKLALEQELAAAEEQLRMAQETEDSGKNKVMDAPAPFELPPPDPAEGDESIHDDDDANG</sequence>
<name>A0A2V2V6T1_TRYCR</name>
<organism evidence="2 3">
    <name type="scientific">Trypanosoma cruzi</name>
    <dbReference type="NCBI Taxonomy" id="5693"/>
    <lineage>
        <taxon>Eukaryota</taxon>
        <taxon>Discoba</taxon>
        <taxon>Euglenozoa</taxon>
        <taxon>Kinetoplastea</taxon>
        <taxon>Metakinetoplastina</taxon>
        <taxon>Trypanosomatida</taxon>
        <taxon>Trypanosomatidae</taxon>
        <taxon>Trypanosoma</taxon>
        <taxon>Schizotrypanum</taxon>
    </lineage>
</organism>
<dbReference type="VEuPathDB" id="TriTrypDB:Tc_MARK_3158"/>
<feature type="region of interest" description="Disordered" evidence="1">
    <location>
        <begin position="1"/>
        <end position="59"/>
    </location>
</feature>
<dbReference type="VEuPathDB" id="TriTrypDB:TcG_04055"/>
<feature type="compositionally biased region" description="Acidic residues" evidence="1">
    <location>
        <begin position="798"/>
        <end position="812"/>
    </location>
</feature>
<comment type="caution">
    <text evidence="2">The sequence shown here is derived from an EMBL/GenBank/DDBJ whole genome shotgun (WGS) entry which is preliminary data.</text>
</comment>
<dbReference type="AlphaFoldDB" id="A0A2V2V6T1"/>
<reference evidence="2 3" key="1">
    <citation type="journal article" date="2018" name="Microb. Genom.">
        <title>Expanding an expanded genome: long-read sequencing of Trypanosoma cruzi.</title>
        <authorList>
            <person name="Berna L."/>
            <person name="Rodriguez M."/>
            <person name="Chiribao M.L."/>
            <person name="Parodi-Talice A."/>
            <person name="Pita S."/>
            <person name="Rijo G."/>
            <person name="Alvarez-Valin F."/>
            <person name="Robello C."/>
        </authorList>
    </citation>
    <scope>NUCLEOTIDE SEQUENCE [LARGE SCALE GENOMIC DNA]</scope>
    <source>
        <strain evidence="2 3">TCC</strain>
    </source>
</reference>
<evidence type="ECO:0000256" key="1">
    <source>
        <dbReference type="SAM" id="MobiDB-lite"/>
    </source>
</evidence>
<dbReference type="VEuPathDB" id="TriTrypDB:TcBrA4_0129590"/>
<feature type="region of interest" description="Disordered" evidence="1">
    <location>
        <begin position="768"/>
        <end position="812"/>
    </location>
</feature>
<proteinExistence type="predicted"/>
<accession>A0A2V2V6T1</accession>
<dbReference type="VEuPathDB" id="TriTrypDB:TCSYLVIO_004357"/>
<dbReference type="VEuPathDB" id="TriTrypDB:TcCLB.510329.190"/>
<evidence type="ECO:0000313" key="2">
    <source>
        <dbReference type="EMBL" id="PWU91951.1"/>
    </source>
</evidence>
<protein>
    <submittedName>
        <fullName evidence="2">Uncharacterized protein</fullName>
    </submittedName>
</protein>
<feature type="compositionally biased region" description="Low complexity" evidence="1">
    <location>
        <begin position="148"/>
        <end position="160"/>
    </location>
</feature>
<evidence type="ECO:0000313" key="3">
    <source>
        <dbReference type="Proteomes" id="UP000246078"/>
    </source>
</evidence>
<feature type="compositionally biased region" description="Basic and acidic residues" evidence="1">
    <location>
        <begin position="19"/>
        <end position="39"/>
    </location>
</feature>
<dbReference type="Proteomes" id="UP000246078">
    <property type="component" value="Unassembled WGS sequence"/>
</dbReference>
<dbReference type="VEuPathDB" id="TriTrypDB:BCY84_15199"/>
<dbReference type="VEuPathDB" id="TriTrypDB:TcCL_NonESM10410"/>
<gene>
    <name evidence="2" type="ORF">C3747_328g7</name>
</gene>
<dbReference type="VEuPathDB" id="TriTrypDB:C4B63_23g119"/>
<dbReference type="EMBL" id="PRFC01000328">
    <property type="protein sequence ID" value="PWU91951.1"/>
    <property type="molecule type" value="Genomic_DNA"/>
</dbReference>
<dbReference type="VEuPathDB" id="TriTrypDB:TCDM_06512"/>
<feature type="region of interest" description="Disordered" evidence="1">
    <location>
        <begin position="140"/>
        <end position="169"/>
    </location>
</feature>
<dbReference type="VEuPathDB" id="TriTrypDB:ECC02_001689"/>
<dbReference type="VEuPathDB" id="TriTrypDB:C3747_328g7"/>